<keyword evidence="4 6" id="KW-1133">Transmembrane helix</keyword>
<keyword evidence="9" id="KW-1185">Reference proteome</keyword>
<dbReference type="RefSeq" id="WP_008871212.1">
    <property type="nucleotide sequence ID" value="NZ_ACJN02000003.1"/>
</dbReference>
<evidence type="ECO:0000259" key="7">
    <source>
        <dbReference type="Pfam" id="PF00892"/>
    </source>
</evidence>
<dbReference type="AlphaFoldDB" id="D6ST47"/>
<feature type="transmembrane region" description="Helical" evidence="6">
    <location>
        <begin position="226"/>
        <end position="246"/>
    </location>
</feature>
<reference evidence="8" key="1">
    <citation type="submission" date="2010-05" db="EMBL/GenBank/DDBJ databases">
        <title>The draft genome of Desulfonatronospira thiodismutans ASO3-1.</title>
        <authorList>
            <consortium name="US DOE Joint Genome Institute (JGI-PGF)"/>
            <person name="Lucas S."/>
            <person name="Copeland A."/>
            <person name="Lapidus A."/>
            <person name="Cheng J.-F."/>
            <person name="Bruce D."/>
            <person name="Goodwin L."/>
            <person name="Pitluck S."/>
            <person name="Chertkov O."/>
            <person name="Brettin T."/>
            <person name="Detter J.C."/>
            <person name="Han C."/>
            <person name="Land M.L."/>
            <person name="Hauser L."/>
            <person name="Kyrpides N."/>
            <person name="Mikhailova N."/>
            <person name="Muyzer G."/>
            <person name="Woyke T."/>
        </authorList>
    </citation>
    <scope>NUCLEOTIDE SEQUENCE [LARGE SCALE GENOMIC DNA]</scope>
    <source>
        <strain evidence="8">ASO3-1</strain>
    </source>
</reference>
<dbReference type="PANTHER" id="PTHR32322">
    <property type="entry name" value="INNER MEMBRANE TRANSPORTER"/>
    <property type="match status" value="1"/>
</dbReference>
<dbReference type="InterPro" id="IPR037185">
    <property type="entry name" value="EmrE-like"/>
</dbReference>
<evidence type="ECO:0000256" key="6">
    <source>
        <dbReference type="SAM" id="Phobius"/>
    </source>
</evidence>
<gene>
    <name evidence="8" type="ORF">Dthio_PD1202</name>
</gene>
<accession>D6ST47</accession>
<dbReference type="InterPro" id="IPR050638">
    <property type="entry name" value="AA-Vitamin_Transporters"/>
</dbReference>
<evidence type="ECO:0000256" key="4">
    <source>
        <dbReference type="ARBA" id="ARBA00022989"/>
    </source>
</evidence>
<feature type="transmembrane region" description="Helical" evidence="6">
    <location>
        <begin position="166"/>
        <end position="187"/>
    </location>
</feature>
<evidence type="ECO:0000256" key="2">
    <source>
        <dbReference type="ARBA" id="ARBA00007362"/>
    </source>
</evidence>
<proteinExistence type="inferred from homology"/>
<protein>
    <recommendedName>
        <fullName evidence="7">EamA domain-containing protein</fullName>
    </recommendedName>
</protein>
<feature type="domain" description="EamA" evidence="7">
    <location>
        <begin position="18"/>
        <end position="149"/>
    </location>
</feature>
<comment type="subcellular location">
    <subcellularLocation>
        <location evidence="1">Membrane</location>
        <topology evidence="1">Multi-pass membrane protein</topology>
    </subcellularLocation>
</comment>
<comment type="similarity">
    <text evidence="2">Belongs to the EamA transporter family.</text>
</comment>
<dbReference type="SUPFAM" id="SSF103481">
    <property type="entry name" value="Multidrug resistance efflux transporter EmrE"/>
    <property type="match status" value="2"/>
</dbReference>
<evidence type="ECO:0000256" key="5">
    <source>
        <dbReference type="ARBA" id="ARBA00023136"/>
    </source>
</evidence>
<dbReference type="EMBL" id="ACJN02000003">
    <property type="protein sequence ID" value="EFI33863.1"/>
    <property type="molecule type" value="Genomic_DNA"/>
</dbReference>
<feature type="transmembrane region" description="Helical" evidence="6">
    <location>
        <begin position="252"/>
        <end position="275"/>
    </location>
</feature>
<dbReference type="Gene3D" id="1.10.3730.20">
    <property type="match status" value="2"/>
</dbReference>
<feature type="transmembrane region" description="Helical" evidence="6">
    <location>
        <begin position="79"/>
        <end position="100"/>
    </location>
</feature>
<feature type="domain" description="EamA" evidence="7">
    <location>
        <begin position="164"/>
        <end position="298"/>
    </location>
</feature>
<dbReference type="Proteomes" id="UP000005496">
    <property type="component" value="Unassembled WGS sequence"/>
</dbReference>
<organism evidence="8 9">
    <name type="scientific">Desulfonatronospira thiodismutans ASO3-1</name>
    <dbReference type="NCBI Taxonomy" id="555779"/>
    <lineage>
        <taxon>Bacteria</taxon>
        <taxon>Pseudomonadati</taxon>
        <taxon>Thermodesulfobacteriota</taxon>
        <taxon>Desulfovibrionia</taxon>
        <taxon>Desulfovibrionales</taxon>
        <taxon>Desulfonatronovibrionaceae</taxon>
        <taxon>Desulfonatronospira</taxon>
    </lineage>
</organism>
<sequence>MRGFTLSAVQRHPVMETWYVYSLSALVLMGLQRFLYKVAASKNCSTFRTTFVFMATVGVLAGAVTLIRRPEIADPGFLVFISLANSLTFASATLCHIQALKYVPVAVAYPLIRMNIVLVVLFAVFFLQESLALQQVLGLLFSLATVWILGRDKNSDFQVSGRARGLLLVFLAMLAGGLSAITCKFAADYTDIWAFMALSYIFSTLFTLALAPRMFAASQDPGPGRLALGIGLLMGLLNLAGFYLFLRALALGPLSVVAVVNGMNFLVPVLLAAIFFRERLDAYRFLGLALAVAALWLLRA</sequence>
<feature type="transmembrane region" description="Helical" evidence="6">
    <location>
        <begin position="18"/>
        <end position="35"/>
    </location>
</feature>
<dbReference type="Pfam" id="PF00892">
    <property type="entry name" value="EamA"/>
    <property type="match status" value="2"/>
</dbReference>
<evidence type="ECO:0000313" key="9">
    <source>
        <dbReference type="Proteomes" id="UP000005496"/>
    </source>
</evidence>
<keyword evidence="3 6" id="KW-0812">Transmembrane</keyword>
<feature type="transmembrane region" description="Helical" evidence="6">
    <location>
        <begin position="132"/>
        <end position="150"/>
    </location>
</feature>
<feature type="transmembrane region" description="Helical" evidence="6">
    <location>
        <begin position="282"/>
        <end position="298"/>
    </location>
</feature>
<keyword evidence="5 6" id="KW-0472">Membrane</keyword>
<evidence type="ECO:0000313" key="8">
    <source>
        <dbReference type="EMBL" id="EFI33863.1"/>
    </source>
</evidence>
<evidence type="ECO:0000256" key="1">
    <source>
        <dbReference type="ARBA" id="ARBA00004141"/>
    </source>
</evidence>
<dbReference type="GO" id="GO:0016020">
    <property type="term" value="C:membrane"/>
    <property type="evidence" value="ECO:0007669"/>
    <property type="project" value="UniProtKB-SubCell"/>
</dbReference>
<evidence type="ECO:0000256" key="3">
    <source>
        <dbReference type="ARBA" id="ARBA00022692"/>
    </source>
</evidence>
<comment type="caution">
    <text evidence="8">The sequence shown here is derived from an EMBL/GenBank/DDBJ whole genome shotgun (WGS) entry which is preliminary data.</text>
</comment>
<dbReference type="InterPro" id="IPR000620">
    <property type="entry name" value="EamA_dom"/>
</dbReference>
<dbReference type="eggNOG" id="COG0697">
    <property type="taxonomic scope" value="Bacteria"/>
</dbReference>
<feature type="transmembrane region" description="Helical" evidence="6">
    <location>
        <begin position="193"/>
        <end position="214"/>
    </location>
</feature>
<feature type="transmembrane region" description="Helical" evidence="6">
    <location>
        <begin position="107"/>
        <end position="126"/>
    </location>
</feature>
<dbReference type="PANTHER" id="PTHR32322:SF2">
    <property type="entry name" value="EAMA DOMAIN-CONTAINING PROTEIN"/>
    <property type="match status" value="1"/>
</dbReference>
<name>D6ST47_9BACT</name>
<feature type="transmembrane region" description="Helical" evidence="6">
    <location>
        <begin position="47"/>
        <end position="67"/>
    </location>
</feature>